<dbReference type="AlphaFoldDB" id="A0A8H8UZY4"/>
<organism evidence="2 3">
    <name type="scientific">Orbilia oligospora</name>
    <name type="common">Nematode-trapping fungus</name>
    <name type="synonym">Arthrobotrys oligospora</name>
    <dbReference type="NCBI Taxonomy" id="2813651"/>
    <lineage>
        <taxon>Eukaryota</taxon>
        <taxon>Fungi</taxon>
        <taxon>Dikarya</taxon>
        <taxon>Ascomycota</taxon>
        <taxon>Pezizomycotina</taxon>
        <taxon>Orbiliomycetes</taxon>
        <taxon>Orbiliales</taxon>
        <taxon>Orbiliaceae</taxon>
        <taxon>Orbilia</taxon>
    </lineage>
</organism>
<reference evidence="2" key="1">
    <citation type="submission" date="2019-06" db="EMBL/GenBank/DDBJ databases">
        <authorList>
            <person name="Palmer J.M."/>
        </authorList>
    </citation>
    <scope>NUCLEOTIDE SEQUENCE</scope>
    <source>
        <strain evidence="2">TWF679</strain>
    </source>
</reference>
<evidence type="ECO:0000256" key="1">
    <source>
        <dbReference type="SAM" id="MobiDB-lite"/>
    </source>
</evidence>
<evidence type="ECO:0000313" key="2">
    <source>
        <dbReference type="EMBL" id="KAF3202856.1"/>
    </source>
</evidence>
<feature type="region of interest" description="Disordered" evidence="1">
    <location>
        <begin position="106"/>
        <end position="142"/>
    </location>
</feature>
<dbReference type="Proteomes" id="UP000614610">
    <property type="component" value="Unassembled WGS sequence"/>
</dbReference>
<gene>
    <name evidence="2" type="ORF">TWF679_010641</name>
</gene>
<protein>
    <submittedName>
        <fullName evidence="2">Uncharacterized protein</fullName>
    </submittedName>
</protein>
<sequence>MLQQLGTIPSLYHSSLSSQNGAPLMIESKKSSAPSIVDTKKSTIVFSIRLLGIKCDFSYLTVSLTHLKKGKTSPMPIQSTTAAFLFAFLIILFKLIELANASPAGITPRDHSTNATATRWIPPPIPYTELPQVPIDPDAPRR</sequence>
<comment type="caution">
    <text evidence="2">The sequence shown here is derived from an EMBL/GenBank/DDBJ whole genome shotgun (WGS) entry which is preliminary data.</text>
</comment>
<name>A0A8H8UZY4_ORBOL</name>
<evidence type="ECO:0000313" key="3">
    <source>
        <dbReference type="Proteomes" id="UP000614610"/>
    </source>
</evidence>
<accession>A0A8H8UZY4</accession>
<dbReference type="EMBL" id="WIWT01000084">
    <property type="protein sequence ID" value="KAF3202856.1"/>
    <property type="molecule type" value="Genomic_DNA"/>
</dbReference>
<proteinExistence type="predicted"/>